<dbReference type="AlphaFoldDB" id="E1WZB7"/>
<dbReference type="Pfam" id="PF13365">
    <property type="entry name" value="Trypsin_2"/>
    <property type="match status" value="1"/>
</dbReference>
<evidence type="ECO:0000313" key="2">
    <source>
        <dbReference type="Proteomes" id="UP000008963"/>
    </source>
</evidence>
<dbReference type="OrthoDB" id="5289396at2"/>
<dbReference type="KEGG" id="bmx:BMS_3043"/>
<dbReference type="HOGENOM" id="CLU_076848_0_0_7"/>
<dbReference type="InterPro" id="IPR009003">
    <property type="entry name" value="Peptidase_S1_PA"/>
</dbReference>
<dbReference type="InterPro" id="IPR043504">
    <property type="entry name" value="Peptidase_S1_PA_chymotrypsin"/>
</dbReference>
<gene>
    <name evidence="1" type="ordered locus">BMS_3043</name>
</gene>
<keyword evidence="2" id="KW-1185">Reference proteome</keyword>
<dbReference type="Gene3D" id="2.40.10.10">
    <property type="entry name" value="Trypsin-like serine proteases"/>
    <property type="match status" value="2"/>
</dbReference>
<sequence>MQKFIFLFLISLVAHGGIVNSDDRHEIQYSPLHIQEIAKSIAALIPKKNMTQLPNGDYKLHGLSYVDDLNFCSDERFVNEQKMIANCSASLIGRKDILTAAHCIDEDHGYSIRDYYIVFDYKFNAETKSHIVVPKSSVFEINKLKQYTFDFPGDKDIARLELKEAPKNRKILKLARKRISLSSEIYMLGFPFGLPMKYHDNGYITSETTFLNGQDSFTHSLDSFSVNSGSSIFDANTNEIVGVLVRGTGLNYTLDKERNCNIWGQGDHHFGEANYIDLLLEL</sequence>
<accession>E1WZB7</accession>
<dbReference type="eggNOG" id="COG3591">
    <property type="taxonomic scope" value="Bacteria"/>
</dbReference>
<dbReference type="RefSeq" id="WP_014245576.1">
    <property type="nucleotide sequence ID" value="NC_016620.1"/>
</dbReference>
<name>E1WZB7_HALMS</name>
<evidence type="ECO:0000313" key="1">
    <source>
        <dbReference type="EMBL" id="CBW27805.1"/>
    </source>
</evidence>
<dbReference type="SUPFAM" id="SSF50494">
    <property type="entry name" value="Trypsin-like serine proteases"/>
    <property type="match status" value="1"/>
</dbReference>
<protein>
    <submittedName>
        <fullName evidence="1">Exported protein</fullName>
    </submittedName>
</protein>
<dbReference type="EMBL" id="FQ312005">
    <property type="protein sequence ID" value="CBW27805.1"/>
    <property type="molecule type" value="Genomic_DNA"/>
</dbReference>
<dbReference type="Proteomes" id="UP000008963">
    <property type="component" value="Chromosome"/>
</dbReference>
<proteinExistence type="predicted"/>
<organism evidence="1 2">
    <name type="scientific">Halobacteriovorax marinus (strain ATCC BAA-682 / DSM 15412 / SJ)</name>
    <name type="common">Bacteriovorax marinus</name>
    <dbReference type="NCBI Taxonomy" id="862908"/>
    <lineage>
        <taxon>Bacteria</taxon>
        <taxon>Pseudomonadati</taxon>
        <taxon>Bdellovibrionota</taxon>
        <taxon>Bacteriovoracia</taxon>
        <taxon>Bacteriovoracales</taxon>
        <taxon>Halobacteriovoraceae</taxon>
        <taxon>Halobacteriovorax</taxon>
    </lineage>
</organism>
<dbReference type="PATRIC" id="fig|862908.3.peg.2911"/>
<reference evidence="2" key="1">
    <citation type="journal article" date="2013" name="ISME J.">
        <title>A small predatory core genome in the divergent marine Bacteriovorax marinus SJ and the terrestrial Bdellovibrio bacteriovorus.</title>
        <authorList>
            <person name="Crossman L.C."/>
            <person name="Chen H."/>
            <person name="Cerdeno-Tarraga A.M."/>
            <person name="Brooks K."/>
            <person name="Quail M.A."/>
            <person name="Pineiro S.A."/>
            <person name="Hobley L."/>
            <person name="Sockett R.E."/>
            <person name="Bentley S.D."/>
            <person name="Parkhill J."/>
            <person name="Williams H.N."/>
            <person name="Stine O.C."/>
        </authorList>
    </citation>
    <scope>NUCLEOTIDE SEQUENCE [LARGE SCALE GENOMIC DNA]</scope>
    <source>
        <strain evidence="2">ATCC BAA-682 / DSM 15412 / SJ</strain>
    </source>
</reference>